<feature type="compositionally biased region" description="Basic residues" evidence="1">
    <location>
        <begin position="28"/>
        <end position="42"/>
    </location>
</feature>
<gene>
    <name evidence="2" type="ORF">KT71_003385</name>
</gene>
<protein>
    <submittedName>
        <fullName evidence="2">Uncharacterized protein</fullName>
    </submittedName>
</protein>
<keyword evidence="3" id="KW-1185">Reference proteome</keyword>
<feature type="region of interest" description="Disordered" evidence="1">
    <location>
        <begin position="1"/>
        <end position="52"/>
    </location>
</feature>
<dbReference type="HOGENOM" id="CLU_3078768_0_0_6"/>
<dbReference type="EMBL" id="AAOA02000003">
    <property type="protein sequence ID" value="ESZ89366.1"/>
    <property type="molecule type" value="Genomic_DNA"/>
</dbReference>
<feature type="compositionally biased region" description="Basic and acidic residues" evidence="1">
    <location>
        <begin position="43"/>
        <end position="52"/>
    </location>
</feature>
<proteinExistence type="predicted"/>
<evidence type="ECO:0000256" key="1">
    <source>
        <dbReference type="SAM" id="MobiDB-lite"/>
    </source>
</evidence>
<name>V7HT07_9GAMM</name>
<reference evidence="2 3" key="2">
    <citation type="journal article" date="2009" name="PLoS ONE">
        <title>The photosynthetic apparatus and its regulation in the aerobic gammaproteobacterium Congregibacter litoralis gen. nov., sp. nov.</title>
        <authorList>
            <person name="Spring S."/>
            <person name="Lunsdorf H."/>
            <person name="Fuchs B.M."/>
            <person name="Tindall B.J."/>
        </authorList>
    </citation>
    <scope>NUCLEOTIDE SEQUENCE [LARGE SCALE GENOMIC DNA]</scope>
    <source>
        <strain evidence="2">KT71</strain>
    </source>
</reference>
<evidence type="ECO:0000313" key="3">
    <source>
        <dbReference type="Proteomes" id="UP000019205"/>
    </source>
</evidence>
<dbReference type="Proteomes" id="UP000019205">
    <property type="component" value="Chromosome"/>
</dbReference>
<dbReference type="STRING" id="314285.KT71_003385"/>
<dbReference type="AlphaFoldDB" id="V7HT07"/>
<sequence length="52" mass="6303">MNRRKDTKPNRLAVWGHSMLNKLSGRSRTQRKREASKKRRAALKRELDRERE</sequence>
<comment type="caution">
    <text evidence="2">The sequence shown here is derived from an EMBL/GenBank/DDBJ whole genome shotgun (WGS) entry which is preliminary data.</text>
</comment>
<reference evidence="2 3" key="1">
    <citation type="journal article" date="2007" name="Proc. Natl. Acad. Sci. U.S.A.">
        <title>Characterization of a marine gammaproteobacterium capable of aerobic anoxygenic photosynthesis.</title>
        <authorList>
            <person name="Fuchs B.M."/>
            <person name="Spring S."/>
            <person name="Teeling H."/>
            <person name="Quast C."/>
            <person name="Wulf J."/>
            <person name="Schattenhofer M."/>
            <person name="Yan S."/>
            <person name="Ferriera S."/>
            <person name="Johnson J."/>
            <person name="Glockner F.O."/>
            <person name="Amann R."/>
        </authorList>
    </citation>
    <scope>NUCLEOTIDE SEQUENCE [LARGE SCALE GENOMIC DNA]</scope>
    <source>
        <strain evidence="2">KT71</strain>
    </source>
</reference>
<accession>V7HT07</accession>
<evidence type="ECO:0000313" key="2">
    <source>
        <dbReference type="EMBL" id="ESZ89366.1"/>
    </source>
</evidence>
<dbReference type="RefSeq" id="WP_023660234.1">
    <property type="nucleotide sequence ID" value="NZ_CM002299.1"/>
</dbReference>
<organism evidence="2 3">
    <name type="scientific">Congregibacter litoralis KT71</name>
    <dbReference type="NCBI Taxonomy" id="314285"/>
    <lineage>
        <taxon>Bacteria</taxon>
        <taxon>Pseudomonadati</taxon>
        <taxon>Pseudomonadota</taxon>
        <taxon>Gammaproteobacteria</taxon>
        <taxon>Cellvibrionales</taxon>
        <taxon>Halieaceae</taxon>
        <taxon>Congregibacter</taxon>
    </lineage>
</organism>